<name>A0A0J6Y7B5_COCIT</name>
<dbReference type="EMBL" id="DS028095">
    <property type="protein sequence ID" value="KMP04551.1"/>
    <property type="molecule type" value="Genomic_DNA"/>
</dbReference>
<gene>
    <name evidence="1" type="ORF">CIRG_04232</name>
</gene>
<proteinExistence type="predicted"/>
<organism evidence="1 2">
    <name type="scientific">Coccidioides immitis RMSCC 2394</name>
    <dbReference type="NCBI Taxonomy" id="404692"/>
    <lineage>
        <taxon>Eukaryota</taxon>
        <taxon>Fungi</taxon>
        <taxon>Dikarya</taxon>
        <taxon>Ascomycota</taxon>
        <taxon>Pezizomycotina</taxon>
        <taxon>Eurotiomycetes</taxon>
        <taxon>Eurotiomycetidae</taxon>
        <taxon>Onygenales</taxon>
        <taxon>Onygenaceae</taxon>
        <taxon>Coccidioides</taxon>
    </lineage>
</organism>
<reference evidence="2" key="1">
    <citation type="journal article" date="2010" name="Genome Res.">
        <title>Population genomic sequencing of Coccidioides fungi reveals recent hybridization and transposon control.</title>
        <authorList>
            <person name="Neafsey D.E."/>
            <person name="Barker B.M."/>
            <person name="Sharpton T.J."/>
            <person name="Stajich J.E."/>
            <person name="Park D.J."/>
            <person name="Whiston E."/>
            <person name="Hung C.-Y."/>
            <person name="McMahan C."/>
            <person name="White J."/>
            <person name="Sykes S."/>
            <person name="Heiman D."/>
            <person name="Young S."/>
            <person name="Zeng Q."/>
            <person name="Abouelleil A."/>
            <person name="Aftuck L."/>
            <person name="Bessette D."/>
            <person name="Brown A."/>
            <person name="FitzGerald M."/>
            <person name="Lui A."/>
            <person name="Macdonald J.P."/>
            <person name="Priest M."/>
            <person name="Orbach M.J."/>
            <person name="Galgiani J.N."/>
            <person name="Kirkland T.N."/>
            <person name="Cole G.T."/>
            <person name="Birren B.W."/>
            <person name="Henn M.R."/>
            <person name="Taylor J.W."/>
            <person name="Rounsley S.D."/>
        </authorList>
    </citation>
    <scope>NUCLEOTIDE SEQUENCE [LARGE SCALE GENOMIC DNA]</scope>
    <source>
        <strain evidence="2">RMSCC 2394</strain>
    </source>
</reference>
<evidence type="ECO:0000313" key="1">
    <source>
        <dbReference type="EMBL" id="KMP04551.1"/>
    </source>
</evidence>
<protein>
    <submittedName>
        <fullName evidence="1">Uncharacterized protein</fullName>
    </submittedName>
</protein>
<accession>A0A0J6Y7B5</accession>
<dbReference type="Proteomes" id="UP000054565">
    <property type="component" value="Unassembled WGS sequence"/>
</dbReference>
<sequence>MLSPGCHILILESGLHVISLLSRALSRPLPCLLMQPDGERGIGLVIPSRALAYLIVILAAGALCRIGPSAPLTLHRPPIQRQLGIYPSRKVVFCGSVVCVRPEASPGALFTSHQHLELLTTTVPSGHLQAGHATIRSSTLSPSISLLSTMMRQILRNPRM</sequence>
<dbReference type="AlphaFoldDB" id="A0A0J6Y7B5"/>
<evidence type="ECO:0000313" key="2">
    <source>
        <dbReference type="Proteomes" id="UP000054565"/>
    </source>
</evidence>